<dbReference type="InterPro" id="IPR007410">
    <property type="entry name" value="LpqE-like"/>
</dbReference>
<organism evidence="1 2">
    <name type="scientific">Nocardia cyriacigeorgica</name>
    <dbReference type="NCBI Taxonomy" id="135487"/>
    <lineage>
        <taxon>Bacteria</taxon>
        <taxon>Bacillati</taxon>
        <taxon>Actinomycetota</taxon>
        <taxon>Actinomycetes</taxon>
        <taxon>Mycobacteriales</taxon>
        <taxon>Nocardiaceae</taxon>
        <taxon>Nocardia</taxon>
    </lineage>
</organism>
<dbReference type="Gene3D" id="2.60.40.1890">
    <property type="entry name" value="PCu(A)C copper chaperone"/>
    <property type="match status" value="1"/>
</dbReference>
<proteinExistence type="predicted"/>
<dbReference type="InterPro" id="IPR036182">
    <property type="entry name" value="PCuAC_sf"/>
</dbReference>
<dbReference type="PROSITE" id="PS51257">
    <property type="entry name" value="PROKAR_LIPOPROTEIN"/>
    <property type="match status" value="1"/>
</dbReference>
<dbReference type="Proteomes" id="UP000308349">
    <property type="component" value="Unassembled WGS sequence"/>
</dbReference>
<protein>
    <submittedName>
        <fullName evidence="1">Copper chaperone PCu(A)C</fullName>
    </submittedName>
</protein>
<evidence type="ECO:0000313" key="1">
    <source>
        <dbReference type="EMBL" id="TLG13427.1"/>
    </source>
</evidence>
<accession>A0A5R8PFH0</accession>
<dbReference type="EMBL" id="VBUU01000007">
    <property type="protein sequence ID" value="TLG13427.1"/>
    <property type="molecule type" value="Genomic_DNA"/>
</dbReference>
<dbReference type="OrthoDB" id="4732483at2"/>
<name>A0A5R8PFH0_9NOCA</name>
<dbReference type="Pfam" id="PF04314">
    <property type="entry name" value="PCuAC"/>
    <property type="match status" value="1"/>
</dbReference>
<comment type="caution">
    <text evidence="1">The sequence shown here is derived from an EMBL/GenBank/DDBJ whole genome shotgun (WGS) entry which is preliminary data.</text>
</comment>
<dbReference type="SUPFAM" id="SSF110087">
    <property type="entry name" value="DR1885-like metal-binding protein"/>
    <property type="match status" value="1"/>
</dbReference>
<dbReference type="RefSeq" id="WP_138455935.1">
    <property type="nucleotide sequence ID" value="NZ_VBUU01000007.1"/>
</dbReference>
<dbReference type="AlphaFoldDB" id="A0A5R8PFH0"/>
<sequence length="174" mass="18093">MRRAATLAALAALLVAAGCGTDDAPGESSSHAAGSEARTGDITLRNVHIVPAVVPGQCVIQADAPAMLAFAAVNNSPTDADRLVSIDTPAAESVRIQATPEQLTLRPETMLTAGQPVEQVRPPSAPDEPIRVMLMDPADAVRPGKHVEMTFTFDRSGAVTFTVPIDSCPTQLAE</sequence>
<evidence type="ECO:0000313" key="2">
    <source>
        <dbReference type="Proteomes" id="UP000308349"/>
    </source>
</evidence>
<gene>
    <name evidence="1" type="ORF">FEK35_09735</name>
</gene>
<reference evidence="1 2" key="1">
    <citation type="submission" date="2019-05" db="EMBL/GenBank/DDBJ databases">
        <title>Genomes sequences of two Nocardia cyriacigeorgica environmental isolates, type strains Nocardia asteroides ATCC 19247 and Nocardia cyriacigeorgica DSM 44484.</title>
        <authorList>
            <person name="Vautrin F."/>
            <person name="Bergeron E."/>
            <person name="Dubost A."/>
            <person name="Abrouk D."/>
            <person name="Rodriguez Nava V."/>
            <person name="Pujic P."/>
        </authorList>
    </citation>
    <scope>NUCLEOTIDE SEQUENCE [LARGE SCALE GENOMIC DNA]</scope>
    <source>
        <strain evidence="1 2">EML 1456</strain>
    </source>
</reference>